<protein>
    <submittedName>
        <fullName evidence="2">Uncharacterized protein</fullName>
    </submittedName>
</protein>
<feature type="compositionally biased region" description="Gly residues" evidence="1">
    <location>
        <begin position="137"/>
        <end position="154"/>
    </location>
</feature>
<sequence length="236" mass="24624">MHIGLHISTRISREPMLRTRSGVMPRGAGRAGRAAQLDLQTRRELRPGQTTRRRPSRGHEGALGCPAKTPTEAPGKSTWSDLLKPRRRARRRIWTASDYNGPPPGSSLPRSRPAPATGDEGGNVLGALQGADAGPSPRGGGEGGGGGGEGGAGRGAPSVAPEPEEGAMPLPTRGAEARRGAHRRGWLPAAPCSASRRAPRAAGLARCCRRPLLDDGDVVHGRPTTRAARQGLITND</sequence>
<organism evidence="2 3">
    <name type="scientific">Prorocentrum cordatum</name>
    <dbReference type="NCBI Taxonomy" id="2364126"/>
    <lineage>
        <taxon>Eukaryota</taxon>
        <taxon>Sar</taxon>
        <taxon>Alveolata</taxon>
        <taxon>Dinophyceae</taxon>
        <taxon>Prorocentrales</taxon>
        <taxon>Prorocentraceae</taxon>
        <taxon>Prorocentrum</taxon>
    </lineage>
</organism>
<keyword evidence="3" id="KW-1185">Reference proteome</keyword>
<accession>A0ABN9VZC7</accession>
<dbReference type="EMBL" id="CAUYUJ010017914">
    <property type="protein sequence ID" value="CAK0879058.1"/>
    <property type="molecule type" value="Genomic_DNA"/>
</dbReference>
<gene>
    <name evidence="2" type="ORF">PCOR1329_LOCUS62595</name>
</gene>
<dbReference type="Proteomes" id="UP001189429">
    <property type="component" value="Unassembled WGS sequence"/>
</dbReference>
<proteinExistence type="predicted"/>
<evidence type="ECO:0000256" key="1">
    <source>
        <dbReference type="SAM" id="MobiDB-lite"/>
    </source>
</evidence>
<name>A0ABN9VZC7_9DINO</name>
<feature type="compositionally biased region" description="Low complexity" evidence="1">
    <location>
        <begin position="187"/>
        <end position="203"/>
    </location>
</feature>
<feature type="compositionally biased region" description="Low complexity" evidence="1">
    <location>
        <begin position="26"/>
        <end position="35"/>
    </location>
</feature>
<evidence type="ECO:0000313" key="2">
    <source>
        <dbReference type="EMBL" id="CAK0879058.1"/>
    </source>
</evidence>
<feature type="compositionally biased region" description="Low complexity" evidence="1">
    <location>
        <begin position="107"/>
        <end position="116"/>
    </location>
</feature>
<comment type="caution">
    <text evidence="2">The sequence shown here is derived from an EMBL/GenBank/DDBJ whole genome shotgun (WGS) entry which is preliminary data.</text>
</comment>
<evidence type="ECO:0000313" key="3">
    <source>
        <dbReference type="Proteomes" id="UP001189429"/>
    </source>
</evidence>
<reference evidence="2" key="1">
    <citation type="submission" date="2023-10" db="EMBL/GenBank/DDBJ databases">
        <authorList>
            <person name="Chen Y."/>
            <person name="Shah S."/>
            <person name="Dougan E. K."/>
            <person name="Thang M."/>
            <person name="Chan C."/>
        </authorList>
    </citation>
    <scope>NUCLEOTIDE SEQUENCE [LARGE SCALE GENOMIC DNA]</scope>
</reference>
<feature type="region of interest" description="Disordered" evidence="1">
    <location>
        <begin position="1"/>
        <end position="203"/>
    </location>
</feature>